<comment type="caution">
    <text evidence="1">The sequence shown here is derived from an EMBL/GenBank/DDBJ whole genome shotgun (WGS) entry which is preliminary data.</text>
</comment>
<dbReference type="Proteomes" id="UP001140949">
    <property type="component" value="Unassembled WGS sequence"/>
</dbReference>
<dbReference type="AlphaFoldDB" id="A0AAX6HGD6"/>
<organism evidence="1 2">
    <name type="scientific">Iris pallida</name>
    <name type="common">Sweet iris</name>
    <dbReference type="NCBI Taxonomy" id="29817"/>
    <lineage>
        <taxon>Eukaryota</taxon>
        <taxon>Viridiplantae</taxon>
        <taxon>Streptophyta</taxon>
        <taxon>Embryophyta</taxon>
        <taxon>Tracheophyta</taxon>
        <taxon>Spermatophyta</taxon>
        <taxon>Magnoliopsida</taxon>
        <taxon>Liliopsida</taxon>
        <taxon>Asparagales</taxon>
        <taxon>Iridaceae</taxon>
        <taxon>Iridoideae</taxon>
        <taxon>Irideae</taxon>
        <taxon>Iris</taxon>
    </lineage>
</organism>
<reference evidence="1" key="1">
    <citation type="journal article" date="2023" name="GigaByte">
        <title>Genome assembly of the bearded iris, Iris pallida Lam.</title>
        <authorList>
            <person name="Bruccoleri R.E."/>
            <person name="Oakeley E.J."/>
            <person name="Faust A.M.E."/>
            <person name="Altorfer M."/>
            <person name="Dessus-Babus S."/>
            <person name="Burckhardt D."/>
            <person name="Oertli M."/>
            <person name="Naumann U."/>
            <person name="Petersen F."/>
            <person name="Wong J."/>
        </authorList>
    </citation>
    <scope>NUCLEOTIDE SEQUENCE</scope>
    <source>
        <strain evidence="1">GSM-AAB239-AS_SAM_17_03QT</strain>
    </source>
</reference>
<name>A0AAX6HGD6_IRIPA</name>
<proteinExistence type="predicted"/>
<keyword evidence="2" id="KW-1185">Reference proteome</keyword>
<protein>
    <submittedName>
        <fullName evidence="1">Uncharacterized protein</fullName>
    </submittedName>
</protein>
<accession>A0AAX6HGD6</accession>
<sequence>MFSKKYCVFLTQILCTLDWIFYNKQGKYTDSNSLLCISVLFHVLILTRCTHDCSLFIVHRSLFIVHCSLLVHWVGK</sequence>
<dbReference type="EMBL" id="JANAVB010009596">
    <property type="protein sequence ID" value="KAJ6840110.1"/>
    <property type="molecule type" value="Genomic_DNA"/>
</dbReference>
<gene>
    <name evidence="1" type="ORF">M6B38_312730</name>
</gene>
<reference evidence="1" key="2">
    <citation type="submission" date="2023-04" db="EMBL/GenBank/DDBJ databases">
        <authorList>
            <person name="Bruccoleri R.E."/>
            <person name="Oakeley E.J."/>
            <person name="Faust A.-M."/>
            <person name="Dessus-Babus S."/>
            <person name="Altorfer M."/>
            <person name="Burckhardt D."/>
            <person name="Oertli M."/>
            <person name="Naumann U."/>
            <person name="Petersen F."/>
            <person name="Wong J."/>
        </authorList>
    </citation>
    <scope>NUCLEOTIDE SEQUENCE</scope>
    <source>
        <strain evidence="1">GSM-AAB239-AS_SAM_17_03QT</strain>
        <tissue evidence="1">Leaf</tissue>
    </source>
</reference>
<evidence type="ECO:0000313" key="2">
    <source>
        <dbReference type="Proteomes" id="UP001140949"/>
    </source>
</evidence>
<evidence type="ECO:0000313" key="1">
    <source>
        <dbReference type="EMBL" id="KAJ6840110.1"/>
    </source>
</evidence>